<evidence type="ECO:0000256" key="1">
    <source>
        <dbReference type="SAM" id="Phobius"/>
    </source>
</evidence>
<dbReference type="OrthoDB" id="8612933at2"/>
<keyword evidence="3" id="KW-1185">Reference proteome</keyword>
<feature type="transmembrane region" description="Helical" evidence="1">
    <location>
        <begin position="290"/>
        <end position="309"/>
    </location>
</feature>
<keyword evidence="1" id="KW-0812">Transmembrane</keyword>
<feature type="transmembrane region" description="Helical" evidence="1">
    <location>
        <begin position="153"/>
        <end position="178"/>
    </location>
</feature>
<feature type="transmembrane region" description="Helical" evidence="1">
    <location>
        <begin position="128"/>
        <end position="144"/>
    </location>
</feature>
<evidence type="ECO:0000313" key="3">
    <source>
        <dbReference type="Proteomes" id="UP000027170"/>
    </source>
</evidence>
<protein>
    <recommendedName>
        <fullName evidence="4">Glycosyltransferase RgtA/B/C/D-like domain-containing protein</fullName>
    </recommendedName>
</protein>
<keyword evidence="1" id="KW-1133">Transmembrane helix</keyword>
<feature type="transmembrane region" description="Helical" evidence="1">
    <location>
        <begin position="264"/>
        <end position="284"/>
    </location>
</feature>
<evidence type="ECO:0000313" key="2">
    <source>
        <dbReference type="EMBL" id="KDN13791.1"/>
    </source>
</evidence>
<dbReference type="RefSeq" id="WP_037407488.1">
    <property type="nucleotide sequence ID" value="NZ_JFZV01000022.1"/>
</dbReference>
<keyword evidence="1" id="KW-0472">Membrane</keyword>
<name>A0A066TBK3_9NEIS</name>
<dbReference type="eggNOG" id="ENOG5031JCA">
    <property type="taxonomic scope" value="Bacteria"/>
</dbReference>
<feature type="transmembrane region" description="Helical" evidence="1">
    <location>
        <begin position="198"/>
        <end position="216"/>
    </location>
</feature>
<dbReference type="AlphaFoldDB" id="A0A066TBK3"/>
<feature type="transmembrane region" description="Helical" evidence="1">
    <location>
        <begin position="73"/>
        <end position="96"/>
    </location>
</feature>
<dbReference type="Pfam" id="PF14264">
    <property type="entry name" value="Glucos_trans_II"/>
    <property type="match status" value="1"/>
</dbReference>
<accession>A0A066TBK3</accession>
<reference evidence="2 3" key="1">
    <citation type="submission" date="2014-03" db="EMBL/GenBank/DDBJ databases">
        <title>The genomes of two eusocial bee gut symbionts.</title>
        <authorList>
            <person name="Kwong W.K."/>
            <person name="Engel P."/>
            <person name="Koch H."/>
            <person name="Moran N.A."/>
        </authorList>
    </citation>
    <scope>NUCLEOTIDE SEQUENCE [LARGE SCALE GENOMIC DNA]</scope>
    <source>
        <strain evidence="3">wkB29</strain>
    </source>
</reference>
<proteinExistence type="predicted"/>
<feature type="transmembrane region" description="Helical" evidence="1">
    <location>
        <begin position="316"/>
        <end position="335"/>
    </location>
</feature>
<evidence type="ECO:0008006" key="4">
    <source>
        <dbReference type="Google" id="ProtNLM"/>
    </source>
</evidence>
<sequence>MQYIETSQNDKYQIAIVSFLVAFFIYICVYGFELTHFSLSIDEEFNNNIYHTIAIGRWGHALLKASIYPEPFIPFYTEMLTFILLSVSCALIVYTFSLSLKQALFFAVLYASSAQFAYQLQFLNQCDTVATAILLSSMAVYLIVRKNSFLHTVLIPALLLGYAIAIYQSIIFFSYSLLLAYLLIDVVRDTEDNRHLKLIFRLIIASIIGLILYFVLGELILNYYHLHAESYLSDIVTWFDKSPKLALKKISRCIEHYFTLKAPYGMNTFVLAIVFLILPLFYPLKRKTRYNLYALLSIITLFAMNIVVGKELPARTMTSFAIFLASAGLISFIIIRKNKYLWAIAAFSFLYGMATVSNLFYTDYIAYKKDYRLASAIANDIATELNVSLESPVKVYFFGALDIKRVNRPKNSDMFGASFLNWDHGNSGRISAFMNKTEIANIVPASYDEIKSDLNAVYTAPVWPQKGSILQIKDVVVVKLGQNVGYCPNGIKENTNPQQCL</sequence>
<feature type="transmembrane region" description="Helical" evidence="1">
    <location>
        <begin position="341"/>
        <end position="361"/>
    </location>
</feature>
<comment type="caution">
    <text evidence="2">The sequence shown here is derived from an EMBL/GenBank/DDBJ whole genome shotgun (WGS) entry which is preliminary data.</text>
</comment>
<gene>
    <name evidence="2" type="ORF">SALWKB29_2172</name>
</gene>
<dbReference type="Proteomes" id="UP000027170">
    <property type="component" value="Unassembled WGS sequence"/>
</dbReference>
<dbReference type="EMBL" id="JFZV01000022">
    <property type="protein sequence ID" value="KDN13791.1"/>
    <property type="molecule type" value="Genomic_DNA"/>
</dbReference>
<dbReference type="InterPro" id="IPR025686">
    <property type="entry name" value="Glucos_trans_II"/>
</dbReference>
<feature type="transmembrane region" description="Helical" evidence="1">
    <location>
        <begin position="12"/>
        <end position="32"/>
    </location>
</feature>
<organism evidence="2 3">
    <name type="scientific">Snodgrassella communis</name>
    <dbReference type="NCBI Taxonomy" id="2946699"/>
    <lineage>
        <taxon>Bacteria</taxon>
        <taxon>Pseudomonadati</taxon>
        <taxon>Pseudomonadota</taxon>
        <taxon>Betaproteobacteria</taxon>
        <taxon>Neisseriales</taxon>
        <taxon>Neisseriaceae</taxon>
        <taxon>Snodgrassella</taxon>
    </lineage>
</organism>